<feature type="region of interest" description="Disordered" evidence="1">
    <location>
        <begin position="1"/>
        <end position="34"/>
    </location>
</feature>
<keyword evidence="3" id="KW-1185">Reference proteome</keyword>
<evidence type="ECO:0000313" key="3">
    <source>
        <dbReference type="Proteomes" id="UP000242913"/>
    </source>
</evidence>
<proteinExistence type="predicted"/>
<organism evidence="2 3">
    <name type="scientific">Onchocerca flexuosa</name>
    <dbReference type="NCBI Taxonomy" id="387005"/>
    <lineage>
        <taxon>Eukaryota</taxon>
        <taxon>Metazoa</taxon>
        <taxon>Ecdysozoa</taxon>
        <taxon>Nematoda</taxon>
        <taxon>Chromadorea</taxon>
        <taxon>Rhabditida</taxon>
        <taxon>Spirurina</taxon>
        <taxon>Spiruromorpha</taxon>
        <taxon>Filarioidea</taxon>
        <taxon>Onchocercidae</taxon>
        <taxon>Onchocerca</taxon>
    </lineage>
</organism>
<dbReference type="EMBL" id="KZ269995">
    <property type="protein sequence ID" value="OZC09276.1"/>
    <property type="molecule type" value="Genomic_DNA"/>
</dbReference>
<dbReference type="Proteomes" id="UP000242913">
    <property type="component" value="Unassembled WGS sequence"/>
</dbReference>
<reference evidence="2 3" key="1">
    <citation type="submission" date="2015-12" db="EMBL/GenBank/DDBJ databases">
        <title>Draft genome of the nematode, Onchocerca flexuosa.</title>
        <authorList>
            <person name="Mitreva M."/>
        </authorList>
    </citation>
    <scope>NUCLEOTIDE SEQUENCE [LARGE SCALE GENOMIC DNA]</scope>
    <source>
        <strain evidence="2">Red Deer</strain>
    </source>
</reference>
<dbReference type="AlphaFoldDB" id="A0A238BWH5"/>
<gene>
    <name evidence="2" type="ORF">X798_03616</name>
</gene>
<sequence>RRRPKKWAQERTPESDVYTGLEKSDRELPPSNVINDNTKRRKLRFVFIKYKYHAEMKHFRSLESDNPYRRVYGVNLLIRWK</sequence>
<evidence type="ECO:0000256" key="1">
    <source>
        <dbReference type="SAM" id="MobiDB-lite"/>
    </source>
</evidence>
<feature type="non-terminal residue" evidence="2">
    <location>
        <position position="1"/>
    </location>
</feature>
<protein>
    <submittedName>
        <fullName evidence="2">Uncharacterized protein</fullName>
    </submittedName>
</protein>
<accession>A0A238BWH5</accession>
<evidence type="ECO:0000313" key="2">
    <source>
        <dbReference type="EMBL" id="OZC09276.1"/>
    </source>
</evidence>
<name>A0A238BWH5_9BILA</name>
<dbReference type="OrthoDB" id="5812677at2759"/>